<dbReference type="Pfam" id="PF07971">
    <property type="entry name" value="Glyco_hydro_92"/>
    <property type="match status" value="1"/>
</dbReference>
<dbReference type="KEGG" id="bcel:BcellWH2_02160"/>
<dbReference type="InterPro" id="IPR041371">
    <property type="entry name" value="GH92_N"/>
</dbReference>
<keyword evidence="4" id="KW-0378">Hydrolase</keyword>
<comment type="subunit">
    <text evidence="2">Monomer.</text>
</comment>
<evidence type="ECO:0000256" key="1">
    <source>
        <dbReference type="ARBA" id="ARBA00001913"/>
    </source>
</evidence>
<dbReference type="PROSITE" id="PS51257">
    <property type="entry name" value="PROKAR_LIPOPROTEIN"/>
    <property type="match status" value="1"/>
</dbReference>
<dbReference type="NCBIfam" id="TIGR01180">
    <property type="entry name" value="aman2_put"/>
    <property type="match status" value="1"/>
</dbReference>
<evidence type="ECO:0000313" key="4">
    <source>
        <dbReference type="EMBL" id="ALJ59401.1"/>
    </source>
</evidence>
<dbReference type="GO" id="GO:0006516">
    <property type="term" value="P:glycoprotein catabolic process"/>
    <property type="evidence" value="ECO:0007669"/>
    <property type="project" value="TreeGrafter"/>
</dbReference>
<dbReference type="RefSeq" id="WP_025725731.1">
    <property type="nucleotide sequence ID" value="NZ_CP012801.1"/>
</dbReference>
<name>A0A0P0FVP7_9BACE</name>
<dbReference type="GO" id="GO:0030246">
    <property type="term" value="F:carbohydrate binding"/>
    <property type="evidence" value="ECO:0007669"/>
    <property type="project" value="InterPro"/>
</dbReference>
<dbReference type="PATRIC" id="fig|246787.4.peg.2219"/>
<evidence type="ECO:0000256" key="2">
    <source>
        <dbReference type="ARBA" id="ARBA00011245"/>
    </source>
</evidence>
<organism evidence="4 5">
    <name type="scientific">Bacteroides cellulosilyticus</name>
    <dbReference type="NCBI Taxonomy" id="246787"/>
    <lineage>
        <taxon>Bacteria</taxon>
        <taxon>Pseudomonadati</taxon>
        <taxon>Bacteroidota</taxon>
        <taxon>Bacteroidia</taxon>
        <taxon>Bacteroidales</taxon>
        <taxon>Bacteroidaceae</taxon>
        <taxon>Bacteroides</taxon>
    </lineage>
</organism>
<dbReference type="Gene3D" id="1.20.1610.10">
    <property type="entry name" value="alpha-1,2-mannosidases domains"/>
    <property type="match status" value="1"/>
</dbReference>
<dbReference type="SUPFAM" id="SSF48208">
    <property type="entry name" value="Six-hairpin glycosidases"/>
    <property type="match status" value="1"/>
</dbReference>
<protein>
    <submittedName>
        <fullName evidence="4">Glycosyl hydrolase family 92</fullName>
    </submittedName>
</protein>
<evidence type="ECO:0000313" key="5">
    <source>
        <dbReference type="Proteomes" id="UP000061809"/>
    </source>
</evidence>
<dbReference type="PANTHER" id="PTHR12143:SF43">
    <property type="entry name" value="PUTATIVE-RELATED"/>
    <property type="match status" value="1"/>
</dbReference>
<dbReference type="FunFam" id="3.30.2080.10:FF:000001">
    <property type="entry name" value="Alpha-1,2-mannosidase subfamily"/>
    <property type="match status" value="1"/>
</dbReference>
<dbReference type="InterPro" id="IPR050883">
    <property type="entry name" value="PNGase"/>
</dbReference>
<keyword evidence="3" id="KW-0106">Calcium</keyword>
<dbReference type="Gene3D" id="1.20.1050.60">
    <property type="entry name" value="alpha-1,2-mannosidase"/>
    <property type="match status" value="1"/>
</dbReference>
<comment type="cofactor">
    <cofactor evidence="1">
        <name>Ca(2+)</name>
        <dbReference type="ChEBI" id="CHEBI:29108"/>
    </cofactor>
</comment>
<dbReference type="InterPro" id="IPR005887">
    <property type="entry name" value="GH92_a_mannosidase_put"/>
</dbReference>
<dbReference type="Gene3D" id="3.30.2080.10">
    <property type="entry name" value="GH92 mannosidase domain"/>
    <property type="match status" value="1"/>
</dbReference>
<dbReference type="GO" id="GO:0000224">
    <property type="term" value="F:peptide-N4-(N-acetyl-beta-glucosaminyl)asparagine amidase activity"/>
    <property type="evidence" value="ECO:0007669"/>
    <property type="project" value="TreeGrafter"/>
</dbReference>
<dbReference type="Gene3D" id="2.70.98.10">
    <property type="match status" value="1"/>
</dbReference>
<reference evidence="4 5" key="1">
    <citation type="journal article" date="2015" name="Science">
        <title>Genetic determinants of in vivo fitness and diet responsiveness in multiple human gut Bacteroides.</title>
        <authorList>
            <person name="Wu M."/>
            <person name="McNulty N.P."/>
            <person name="Rodionov D.A."/>
            <person name="Khoroshkin M.S."/>
            <person name="Griffin N.W."/>
            <person name="Cheng J."/>
            <person name="Latreille P."/>
            <person name="Kerstetter R.A."/>
            <person name="Terrapon N."/>
            <person name="Henrissat B."/>
            <person name="Osterman A.L."/>
            <person name="Gordon J.I."/>
        </authorList>
    </citation>
    <scope>NUCLEOTIDE SEQUENCE [LARGE SCALE GENOMIC DNA]</scope>
    <source>
        <strain evidence="4 5">WH2</strain>
    </source>
</reference>
<dbReference type="AlphaFoldDB" id="A0A0P0FVP7"/>
<dbReference type="PANTHER" id="PTHR12143">
    <property type="entry name" value="PEPTIDE N-GLYCANASE PNGASE -RELATED"/>
    <property type="match status" value="1"/>
</dbReference>
<dbReference type="Proteomes" id="UP000061809">
    <property type="component" value="Chromosome"/>
</dbReference>
<dbReference type="InterPro" id="IPR014718">
    <property type="entry name" value="GH-type_carb-bd"/>
</dbReference>
<dbReference type="EMBL" id="CP012801">
    <property type="protein sequence ID" value="ALJ59401.1"/>
    <property type="molecule type" value="Genomic_DNA"/>
</dbReference>
<proteinExistence type="predicted"/>
<dbReference type="GO" id="GO:0005829">
    <property type="term" value="C:cytosol"/>
    <property type="evidence" value="ECO:0007669"/>
    <property type="project" value="TreeGrafter"/>
</dbReference>
<dbReference type="GO" id="GO:0005975">
    <property type="term" value="P:carbohydrate metabolic process"/>
    <property type="evidence" value="ECO:0007669"/>
    <property type="project" value="InterPro"/>
</dbReference>
<dbReference type="InterPro" id="IPR008928">
    <property type="entry name" value="6-hairpin_glycosidase_sf"/>
</dbReference>
<sequence length="754" mass="84673">MKITHCLASVALVSMLGACSGVQNQVTAVKGPVDYVNPYMGNISHLLVPTFPTIHLPNSMLRVYPERADYTTDQLNGLPLIVTSHRGSSAFNLSPYQGENLRPVVAYSYDDEKLKPYYYEVILDDEEIKVKYAPSHQSALYQIDYSQQDKPVYMMINSRNGAIKAGDGFVSGYQQLENNTRVYLYIESDIAPIETGILADGKIDAGTKEAEGRNACAVLHFADGTKTVNLRYGISFISEEQAKENLQRELPDYNLQALAEKGRQIWDKALSDIQVEGGSDTDKQILYTSLYRIFERPVCISEGGRYFSAFDGKVHEDNGEPFYTDDWIWDTYRAAHPLRLLIDEGTEKNVIDSYLRMAEQMGNMWMPTFPEITGDSRRMNSNHAVATVADAAAKGLQFDLAKAYEACRKGIEEKTLAPWSGAAAGWIDDFYKKNGYIPALQEGEKETDPNVHHFEKRQPIAVTLGTAYDQWCLSRIADMLGKKEDAAHYLQCAHNYRNVYNAETAFFHPKDKNGKWIEPFDYRFSGGMGAREYYGENNGWIYRWDVPHNVADLIDLMGGNQQFIANLDQTFREPLGRGKYAFYAQIPDHTGNVGQFSMANEPSLHIPYLYNYAGQPWKTQKRIRQLLKTWFRNDLMGVPGDEDGGGMSAFVVFSSLGFYPVTPGFPAYNIGSPLFAKAKVMLSNGKVFEIEAQGASDENKYIQSATLNGKEWNKPWFSHDDIKEGGKLVLVMGSRPNKAWGSTGDAVPPSAEKQ</sequence>
<dbReference type="Pfam" id="PF17678">
    <property type="entry name" value="Glyco_hydro_92N"/>
    <property type="match status" value="1"/>
</dbReference>
<gene>
    <name evidence="4" type="ORF">BcellWH2_02160</name>
</gene>
<accession>A0A0P0FVP7</accession>
<dbReference type="InterPro" id="IPR012939">
    <property type="entry name" value="Glyco_hydro_92"/>
</dbReference>
<evidence type="ECO:0000256" key="3">
    <source>
        <dbReference type="ARBA" id="ARBA00022837"/>
    </source>
</evidence>